<feature type="transmembrane region" description="Helical" evidence="7">
    <location>
        <begin position="297"/>
        <end position="327"/>
    </location>
</feature>
<evidence type="ECO:0000313" key="10">
    <source>
        <dbReference type="Proteomes" id="UP000239297"/>
    </source>
</evidence>
<dbReference type="InterPro" id="IPR052159">
    <property type="entry name" value="Competence_DNA_uptake"/>
</dbReference>
<comment type="caution">
    <text evidence="9">The sequence shown here is derived from an EMBL/GenBank/DDBJ whole genome shotgun (WGS) entry which is preliminary data.</text>
</comment>
<dbReference type="InterPro" id="IPR004477">
    <property type="entry name" value="ComEC_N"/>
</dbReference>
<evidence type="ECO:0000313" key="9">
    <source>
        <dbReference type="EMBL" id="PPB49902.1"/>
    </source>
</evidence>
<feature type="transmembrane region" description="Helical" evidence="7">
    <location>
        <begin position="407"/>
        <end position="427"/>
    </location>
</feature>
<dbReference type="InterPro" id="IPR036866">
    <property type="entry name" value="RibonucZ/Hydroxyglut_hydro"/>
</dbReference>
<dbReference type="RefSeq" id="WP_104120397.1">
    <property type="nucleotide sequence ID" value="NZ_PRKW01000002.1"/>
</dbReference>
<organism evidence="9 10">
    <name type="scientific">Arthrobacter pityocampae</name>
    <dbReference type="NCBI Taxonomy" id="547334"/>
    <lineage>
        <taxon>Bacteria</taxon>
        <taxon>Bacillati</taxon>
        <taxon>Actinomycetota</taxon>
        <taxon>Actinomycetes</taxon>
        <taxon>Micrococcales</taxon>
        <taxon>Micrococcaceae</taxon>
        <taxon>Arthrobacter</taxon>
    </lineage>
</organism>
<feature type="transmembrane region" description="Helical" evidence="7">
    <location>
        <begin position="366"/>
        <end position="387"/>
    </location>
</feature>
<dbReference type="EMBL" id="PRKW01000002">
    <property type="protein sequence ID" value="PPB49902.1"/>
    <property type="molecule type" value="Genomic_DNA"/>
</dbReference>
<dbReference type="AlphaFoldDB" id="A0A2S5IZ85"/>
<dbReference type="NCBIfam" id="TIGR00360">
    <property type="entry name" value="ComEC_N-term"/>
    <property type="match status" value="1"/>
</dbReference>
<feature type="transmembrane region" description="Helical" evidence="7">
    <location>
        <begin position="238"/>
        <end position="263"/>
    </location>
</feature>
<evidence type="ECO:0000256" key="7">
    <source>
        <dbReference type="SAM" id="Phobius"/>
    </source>
</evidence>
<evidence type="ECO:0000259" key="8">
    <source>
        <dbReference type="SMART" id="SM00849"/>
    </source>
</evidence>
<dbReference type="Proteomes" id="UP000239297">
    <property type="component" value="Unassembled WGS sequence"/>
</dbReference>
<feature type="domain" description="Metallo-beta-lactamase" evidence="8">
    <location>
        <begin position="591"/>
        <end position="763"/>
    </location>
</feature>
<feature type="transmembrane region" description="Helical" evidence="7">
    <location>
        <begin position="269"/>
        <end position="285"/>
    </location>
</feature>
<keyword evidence="5 7" id="KW-0472">Membrane</keyword>
<feature type="region of interest" description="Disordered" evidence="6">
    <location>
        <begin position="520"/>
        <end position="550"/>
    </location>
</feature>
<feature type="transmembrane region" description="Helical" evidence="7">
    <location>
        <begin position="553"/>
        <end position="571"/>
    </location>
</feature>
<keyword evidence="4 7" id="KW-1133">Transmembrane helix</keyword>
<accession>A0A2S5IZ85</accession>
<dbReference type="Pfam" id="PF00753">
    <property type="entry name" value="Lactamase_B"/>
    <property type="match status" value="1"/>
</dbReference>
<evidence type="ECO:0000256" key="1">
    <source>
        <dbReference type="ARBA" id="ARBA00004651"/>
    </source>
</evidence>
<evidence type="ECO:0000256" key="5">
    <source>
        <dbReference type="ARBA" id="ARBA00023136"/>
    </source>
</evidence>
<dbReference type="Gene3D" id="3.60.15.10">
    <property type="entry name" value="Ribonuclease Z/Hydroxyacylglutathione hydrolase-like"/>
    <property type="match status" value="1"/>
</dbReference>
<proteinExistence type="predicted"/>
<dbReference type="SUPFAM" id="SSF56281">
    <property type="entry name" value="Metallo-hydrolase/oxidoreductase"/>
    <property type="match status" value="1"/>
</dbReference>
<comment type="subcellular location">
    <subcellularLocation>
        <location evidence="1">Cell membrane</location>
        <topology evidence="1">Multi-pass membrane protein</topology>
    </subcellularLocation>
</comment>
<sequence length="834" mass="84805">MPSAVAAWIAAAAAIHGGATGATAAGLLAGAAGLVIGCVLLVPRGRTPAWVTVTGQALAPAAALALVLLAAGGSLARAESGPVDRAVRAGTPFTAILRISGEPTLLPPGAFGGGDRYLVDAEVIGGVLQGRRFASTTPVVVLASERWGEVGTGDMVRVLGTAKPSDRVGRAGAVFVPASAPSIDDAGGWLGYTDRLRTAFRELSRGDDRDGGLLPGMALGDRTGLDPRLGDAMKTTGLTHLTAVSGANCSYVVAFVFLALRLVRAPRPAAALGAVVALVGFVMLVRPEPSVLRAAVMGAIGVAAVLSGRGRVSLTLLMLSVIVLLAADPWLSVSYAFVLSVAATLGLVIAGPRVSETLQRVMPRPAAQLLAIPLTAQLFCTPVLVLIQPTLPLYSLPANVLASPVVPAITLLGMLAVLALVGAPVLAPPLIGAAQWGTRWVAGIAEALSAGPGAAVPWFPGIPGAVAAALVSLTVLLVLVGRRRPDAAPPGTVPSGRLSSPGIGTTSRWARTIGAAGVFSRAGSPARRRTASRQDEGSRGRPPRPAPGRRRRTAAVVLAVLALCVLAVAVVRVRAGPVTGEWALAMCDVGQGDGVVLGTTPGHALVVDAGPDPEAVDRCLDALRVEVVDALVITHLHDDHYGGVEGVLRGRALTGVYYSSGEAGLPSAVAEAAAAAGVEPERLDTTTDLDLDPLRVEVLWPTATADLTEENNASAVLEVEVPSPERPLRILLTGDLEEDAAAALLRSDPGLAVRGVDVLKIAHHGARNGGTALIDAVGPRLALISVGEDNEYGHPHPGIVDALDQAGIAVVRTDRLGSFTVGVVGATVEVRPLR</sequence>
<evidence type="ECO:0000256" key="6">
    <source>
        <dbReference type="SAM" id="MobiDB-lite"/>
    </source>
</evidence>
<dbReference type="PANTHER" id="PTHR30619">
    <property type="entry name" value="DNA INTERNALIZATION/COMPETENCE PROTEIN COMEC/REC2"/>
    <property type="match status" value="1"/>
</dbReference>
<feature type="transmembrane region" description="Helical" evidence="7">
    <location>
        <begin position="333"/>
        <end position="354"/>
    </location>
</feature>
<reference evidence="9 10" key="1">
    <citation type="journal article" date="2014" name="Int. J. Syst. Evol. Microbiol.">
        <title>Arthrobacter pityocampae sp. nov., isolated from Thaumetopoea pityocampa (Lep., Thaumetopoeidae).</title>
        <authorList>
            <person name="Ince I.A."/>
            <person name="Demirbag Z."/>
            <person name="Kati H."/>
        </authorList>
    </citation>
    <scope>NUCLEOTIDE SEQUENCE [LARGE SCALE GENOMIC DNA]</scope>
    <source>
        <strain evidence="9 10">Tp2</strain>
    </source>
</reference>
<keyword evidence="2" id="KW-1003">Cell membrane</keyword>
<feature type="transmembrane region" description="Helical" evidence="7">
    <location>
        <begin position="57"/>
        <end position="76"/>
    </location>
</feature>
<evidence type="ECO:0000256" key="3">
    <source>
        <dbReference type="ARBA" id="ARBA00022692"/>
    </source>
</evidence>
<name>A0A2S5IZ85_9MICC</name>
<keyword evidence="10" id="KW-1185">Reference proteome</keyword>
<evidence type="ECO:0000256" key="4">
    <source>
        <dbReference type="ARBA" id="ARBA00022989"/>
    </source>
</evidence>
<dbReference type="SMART" id="SM00849">
    <property type="entry name" value="Lactamase_B"/>
    <property type="match status" value="1"/>
</dbReference>
<dbReference type="PANTHER" id="PTHR30619:SF1">
    <property type="entry name" value="RECOMBINATION PROTEIN 2"/>
    <property type="match status" value="1"/>
</dbReference>
<dbReference type="Pfam" id="PF03772">
    <property type="entry name" value="Competence"/>
    <property type="match status" value="1"/>
</dbReference>
<keyword evidence="3 7" id="KW-0812">Transmembrane</keyword>
<dbReference type="GO" id="GO:0005886">
    <property type="term" value="C:plasma membrane"/>
    <property type="evidence" value="ECO:0007669"/>
    <property type="project" value="UniProtKB-SubCell"/>
</dbReference>
<dbReference type="InterPro" id="IPR001279">
    <property type="entry name" value="Metallo-B-lactamas"/>
</dbReference>
<feature type="transmembrane region" description="Helical" evidence="7">
    <location>
        <begin position="462"/>
        <end position="480"/>
    </location>
</feature>
<gene>
    <name evidence="9" type="ORF">C4K88_04220</name>
</gene>
<evidence type="ECO:0000256" key="2">
    <source>
        <dbReference type="ARBA" id="ARBA00022475"/>
    </source>
</evidence>
<protein>
    <recommendedName>
        <fullName evidence="8">Metallo-beta-lactamase domain-containing protein</fullName>
    </recommendedName>
</protein>